<proteinExistence type="predicted"/>
<accession>A0A5H7NVQ3</accession>
<protein>
    <recommendedName>
        <fullName evidence="2">Apea-like HEPN domain-containing protein</fullName>
    </recommendedName>
</protein>
<gene>
    <name evidence="1" type="ORF">CG757_05545</name>
</gene>
<evidence type="ECO:0000313" key="1">
    <source>
        <dbReference type="EMBL" id="ECT9336091.1"/>
    </source>
</evidence>
<dbReference type="AlphaFoldDB" id="A0A5H7NVQ3"/>
<sequence length="170" mass="20137">MTVNQQIDSLAGFTEPEFANLLCGIDESLVIRFFHYFSRFEHALKLSNFKIIDSGFIKGANWWEFANESCPEYPTHNTLVDEAVRYICDNPVKRQREDLSWSSRRRIRPYSFSEALKQVPNIRNNLFHGGKYLRPNVTRDSELLRSAIFLMQFCLMTNHQFFEHFQCIDR</sequence>
<organism evidence="1">
    <name type="scientific">Salmonella enterica subsp. enterica serovar Cotham</name>
    <dbReference type="NCBI Taxonomy" id="2572724"/>
    <lineage>
        <taxon>Bacteria</taxon>
        <taxon>Pseudomonadati</taxon>
        <taxon>Pseudomonadota</taxon>
        <taxon>Gammaproteobacteria</taxon>
        <taxon>Enterobacterales</taxon>
        <taxon>Enterobacteriaceae</taxon>
        <taxon>Salmonella</taxon>
    </lineage>
</organism>
<evidence type="ECO:0008006" key="2">
    <source>
        <dbReference type="Google" id="ProtNLM"/>
    </source>
</evidence>
<dbReference type="EMBL" id="AAKOIS010000001">
    <property type="protein sequence ID" value="ECT9336091.1"/>
    <property type="molecule type" value="Genomic_DNA"/>
</dbReference>
<comment type="caution">
    <text evidence="1">The sequence shown here is derived from an EMBL/GenBank/DDBJ whole genome shotgun (WGS) entry which is preliminary data.</text>
</comment>
<reference evidence="1" key="1">
    <citation type="submission" date="2018-07" db="EMBL/GenBank/DDBJ databases">
        <authorList>
            <consortium name="PulseNet: The National Subtyping Network for Foodborne Disease Surveillance"/>
            <person name="Tarr C.L."/>
            <person name="Trees E."/>
            <person name="Katz L.S."/>
            <person name="Carleton-Romer H.A."/>
            <person name="Stroika S."/>
            <person name="Kucerova Z."/>
            <person name="Roache K.F."/>
            <person name="Sabol A.L."/>
            <person name="Besser J."/>
            <person name="Gerner-Smidt P."/>
        </authorList>
    </citation>
    <scope>NUCLEOTIDE SEQUENCE</scope>
    <source>
        <strain evidence="1">2015AM-0391</strain>
    </source>
</reference>
<name>A0A5H7NVQ3_SALET</name>